<dbReference type="EMBL" id="JAJSOW010000107">
    <property type="protein sequence ID" value="KAI9157422.1"/>
    <property type="molecule type" value="Genomic_DNA"/>
</dbReference>
<protein>
    <recommendedName>
        <fullName evidence="4">RRM domain-containing protein</fullName>
    </recommendedName>
</protein>
<keyword evidence="3" id="KW-1185">Reference proteome</keyword>
<evidence type="ECO:0000313" key="3">
    <source>
        <dbReference type="Proteomes" id="UP001064489"/>
    </source>
</evidence>
<dbReference type="GO" id="GO:0003676">
    <property type="term" value="F:nucleic acid binding"/>
    <property type="evidence" value="ECO:0007669"/>
    <property type="project" value="InterPro"/>
</dbReference>
<reference evidence="2" key="1">
    <citation type="journal article" date="2022" name="Plant J.">
        <title>Strategies of tolerance reflected in two North American maple genomes.</title>
        <authorList>
            <person name="McEvoy S.L."/>
            <person name="Sezen U.U."/>
            <person name="Trouern-Trend A."/>
            <person name="McMahon S.M."/>
            <person name="Schaberg P.G."/>
            <person name="Yang J."/>
            <person name="Wegrzyn J.L."/>
            <person name="Swenson N.G."/>
        </authorList>
    </citation>
    <scope>NUCLEOTIDE SEQUENCE</scope>
    <source>
        <strain evidence="2">91603</strain>
    </source>
</reference>
<dbReference type="InterPro" id="IPR012677">
    <property type="entry name" value="Nucleotide-bd_a/b_plait_sf"/>
</dbReference>
<evidence type="ECO:0008006" key="4">
    <source>
        <dbReference type="Google" id="ProtNLM"/>
    </source>
</evidence>
<evidence type="ECO:0000256" key="1">
    <source>
        <dbReference type="SAM" id="Coils"/>
    </source>
</evidence>
<sequence length="202" mass="22230">MTALELTIQVLGLAPRVALGDLHTFFSYCGTVDKIQLNSRNKDQSQTALVSFKQPFAYQTALLLDDAIFAGQAIRIMPATDFANPCSPDKLINNKTKNNEVQGLVPALHTEMQAIASKGAEMLKKTKEEIEENYKLTEKSMMLVEQARSLVCATEQAAGYVGSKIANTGANWLSNVLDNASKRAAELGRNRKRNNPNSRKQK</sequence>
<organism evidence="2 3">
    <name type="scientific">Acer negundo</name>
    <name type="common">Box elder</name>
    <dbReference type="NCBI Taxonomy" id="4023"/>
    <lineage>
        <taxon>Eukaryota</taxon>
        <taxon>Viridiplantae</taxon>
        <taxon>Streptophyta</taxon>
        <taxon>Embryophyta</taxon>
        <taxon>Tracheophyta</taxon>
        <taxon>Spermatophyta</taxon>
        <taxon>Magnoliopsida</taxon>
        <taxon>eudicotyledons</taxon>
        <taxon>Gunneridae</taxon>
        <taxon>Pentapetalae</taxon>
        <taxon>rosids</taxon>
        <taxon>malvids</taxon>
        <taxon>Sapindales</taxon>
        <taxon>Sapindaceae</taxon>
        <taxon>Hippocastanoideae</taxon>
        <taxon>Acereae</taxon>
        <taxon>Acer</taxon>
    </lineage>
</organism>
<dbReference type="PANTHER" id="PTHR32343:SF44">
    <property type="entry name" value="PROTEIN VIP1-LIKE"/>
    <property type="match status" value="1"/>
</dbReference>
<keyword evidence="1" id="KW-0175">Coiled coil</keyword>
<dbReference type="InterPro" id="IPR035979">
    <property type="entry name" value="RBD_domain_sf"/>
</dbReference>
<reference evidence="2" key="2">
    <citation type="submission" date="2023-02" db="EMBL/GenBank/DDBJ databases">
        <authorList>
            <person name="Swenson N.G."/>
            <person name="Wegrzyn J.L."/>
            <person name="Mcevoy S.L."/>
        </authorList>
    </citation>
    <scope>NUCLEOTIDE SEQUENCE</scope>
    <source>
        <strain evidence="2">91603</strain>
        <tissue evidence="2">Leaf</tissue>
    </source>
</reference>
<evidence type="ECO:0000313" key="2">
    <source>
        <dbReference type="EMBL" id="KAI9157422.1"/>
    </source>
</evidence>
<accession>A0AAD5IBJ1</accession>
<comment type="caution">
    <text evidence="2">The sequence shown here is derived from an EMBL/GenBank/DDBJ whole genome shotgun (WGS) entry which is preliminary data.</text>
</comment>
<gene>
    <name evidence="2" type="ORF">LWI28_022289</name>
</gene>
<dbReference type="Proteomes" id="UP001064489">
    <property type="component" value="Chromosome 12"/>
</dbReference>
<proteinExistence type="predicted"/>
<dbReference type="AlphaFoldDB" id="A0AAD5IBJ1"/>
<dbReference type="PANTHER" id="PTHR32343">
    <property type="entry name" value="SERINE/ARGININE-RICH SPLICING FACTOR"/>
    <property type="match status" value="1"/>
</dbReference>
<dbReference type="SUPFAM" id="SSF54928">
    <property type="entry name" value="RNA-binding domain, RBD"/>
    <property type="match status" value="1"/>
</dbReference>
<name>A0AAD5IBJ1_ACENE</name>
<feature type="coiled-coil region" evidence="1">
    <location>
        <begin position="120"/>
        <end position="147"/>
    </location>
</feature>
<dbReference type="Gene3D" id="3.30.70.330">
    <property type="match status" value="1"/>
</dbReference>